<dbReference type="GO" id="GO:0005737">
    <property type="term" value="C:cytoplasm"/>
    <property type="evidence" value="ECO:0007669"/>
    <property type="project" value="UniProtKB-SubCell"/>
</dbReference>
<dbReference type="EMBL" id="LGTQ01000005">
    <property type="protein sequence ID" value="KPM50006.1"/>
    <property type="molecule type" value="Genomic_DNA"/>
</dbReference>
<evidence type="ECO:0000313" key="7">
    <source>
        <dbReference type="Proteomes" id="UP000050454"/>
    </source>
</evidence>
<dbReference type="SUPFAM" id="SSF52467">
    <property type="entry name" value="DHS-like NAD/FAD-binding domain"/>
    <property type="match status" value="1"/>
</dbReference>
<comment type="function">
    <text evidence="3">NAD-dependent lysine deacetylase and desuccinylase that specifically removes acetyl and succinyl groups on target proteins. Modulates the activities of several proteins which are inactive in their acylated form.</text>
</comment>
<dbReference type="Pfam" id="PF02146">
    <property type="entry name" value="SIR2"/>
    <property type="match status" value="1"/>
</dbReference>
<feature type="binding site" evidence="3">
    <location>
        <position position="54"/>
    </location>
    <ligand>
        <name>substrate</name>
    </ligand>
</feature>
<dbReference type="GO" id="GO:0017136">
    <property type="term" value="F:histone deacetylase activity, NAD-dependent"/>
    <property type="evidence" value="ECO:0007669"/>
    <property type="project" value="TreeGrafter"/>
</dbReference>
<feature type="binding site" evidence="3">
    <location>
        <begin position="10"/>
        <end position="29"/>
    </location>
    <ligand>
        <name>NAD(+)</name>
        <dbReference type="ChEBI" id="CHEBI:57540"/>
    </ligand>
</feature>
<keyword evidence="2 3" id="KW-0520">NAD</keyword>
<dbReference type="Proteomes" id="UP000050454">
    <property type="component" value="Unassembled WGS sequence"/>
</dbReference>
<dbReference type="PROSITE" id="PS50305">
    <property type="entry name" value="SIRTUIN"/>
    <property type="match status" value="1"/>
</dbReference>
<feature type="active site" description="Proton acceptor" evidence="3">
    <location>
        <position position="105"/>
    </location>
</feature>
<evidence type="ECO:0000313" key="6">
    <source>
        <dbReference type="EMBL" id="KPM50006.1"/>
    </source>
</evidence>
<organism evidence="6 7">
    <name type="scientific">Jiulongibacter sediminis</name>
    <dbReference type="NCBI Taxonomy" id="1605367"/>
    <lineage>
        <taxon>Bacteria</taxon>
        <taxon>Pseudomonadati</taxon>
        <taxon>Bacteroidota</taxon>
        <taxon>Cytophagia</taxon>
        <taxon>Cytophagales</taxon>
        <taxon>Leadbetterellaceae</taxon>
        <taxon>Jiulongibacter</taxon>
    </lineage>
</organism>
<comment type="domain">
    <text evidence="3">2 residues (Tyr-54 and Arg-57) present in a large hydrophobic pocket are probably involved in substrate specificity. They are important for desuccinylation activity, but dispensable for deacetylation activity.</text>
</comment>
<feature type="binding site" evidence="3">
    <location>
        <begin position="87"/>
        <end position="90"/>
    </location>
    <ligand>
        <name>NAD(+)</name>
        <dbReference type="ChEBI" id="CHEBI:57540"/>
    </ligand>
</feature>
<dbReference type="STRING" id="1605367.AFM12_05495"/>
<feature type="binding site" evidence="3">
    <location>
        <begin position="171"/>
        <end position="173"/>
    </location>
    <ligand>
        <name>NAD(+)</name>
        <dbReference type="ChEBI" id="CHEBI:57540"/>
    </ligand>
</feature>
<dbReference type="HAMAP" id="MF_01121">
    <property type="entry name" value="Sirtuin_ClassIII"/>
    <property type="match status" value="1"/>
</dbReference>
<evidence type="ECO:0000259" key="5">
    <source>
        <dbReference type="PROSITE" id="PS50305"/>
    </source>
</evidence>
<dbReference type="RefSeq" id="WP_055144754.1">
    <property type="nucleotide sequence ID" value="NZ_JXSZ01000005.1"/>
</dbReference>
<dbReference type="InterPro" id="IPR003000">
    <property type="entry name" value="Sirtuin"/>
</dbReference>
<protein>
    <recommendedName>
        <fullName evidence="3">NAD-dependent protein deacylase</fullName>
        <ecNumber evidence="3">2.3.1.286</ecNumber>
    </recommendedName>
    <alternativeName>
        <fullName evidence="3">Regulatory protein SIR2 homolog</fullName>
    </alternativeName>
</protein>
<dbReference type="InterPro" id="IPR026590">
    <property type="entry name" value="Ssirtuin_cat_dom"/>
</dbReference>
<dbReference type="AlphaFoldDB" id="A0A0P7C5E9"/>
<gene>
    <name evidence="3" type="primary">cobB</name>
    <name evidence="6" type="ORF">AFM12_05495</name>
</gene>
<sequence>MRKHLVVLTGAGISAESGLKTFRDSDGLWENHRVEDVATPEAWHRDPHLVQRFYNMRRKAAAEAFPNEAHKTLAELESHFSISVITQNVDDLHERGGSSKVLHLHGELNKVRSVKNESLIYEIGDRQIEMGDLAEDGGQLRPHIVWFGEAVPMIEPAVEICRSADIFMVVGTSLQVYPAAGLIDYTPYDIPVFVIDKKRPQANLPSNIHFHQGAAGEVLPELKETLIQMI</sequence>
<feature type="binding site" evidence="3">
    <location>
        <position position="215"/>
    </location>
    <ligand>
        <name>NAD(+)</name>
        <dbReference type="ChEBI" id="CHEBI:57540"/>
    </ligand>
</feature>
<evidence type="ECO:0000256" key="3">
    <source>
        <dbReference type="HAMAP-Rule" id="MF_01121"/>
    </source>
</evidence>
<keyword evidence="3" id="KW-0963">Cytoplasm</keyword>
<dbReference type="InterPro" id="IPR050134">
    <property type="entry name" value="NAD-dep_sirtuin_deacylases"/>
</dbReference>
<comment type="catalytic activity">
    <reaction evidence="3">
        <text>N(6)-acetyl-L-lysyl-[protein] + NAD(+) + H2O = 2''-O-acetyl-ADP-D-ribose + nicotinamide + L-lysyl-[protein]</text>
        <dbReference type="Rhea" id="RHEA:43636"/>
        <dbReference type="Rhea" id="RHEA-COMP:9752"/>
        <dbReference type="Rhea" id="RHEA-COMP:10731"/>
        <dbReference type="ChEBI" id="CHEBI:15377"/>
        <dbReference type="ChEBI" id="CHEBI:17154"/>
        <dbReference type="ChEBI" id="CHEBI:29969"/>
        <dbReference type="ChEBI" id="CHEBI:57540"/>
        <dbReference type="ChEBI" id="CHEBI:61930"/>
        <dbReference type="ChEBI" id="CHEBI:83767"/>
        <dbReference type="EC" id="2.3.1.286"/>
    </reaction>
</comment>
<reference evidence="6 7" key="1">
    <citation type="submission" date="2015-07" db="EMBL/GenBank/DDBJ databases">
        <title>The draft genome sequence of Leadbetterella sp. JN14-9.</title>
        <authorList>
            <person name="Liu Y."/>
            <person name="Du J."/>
            <person name="Shao Z."/>
        </authorList>
    </citation>
    <scope>NUCLEOTIDE SEQUENCE [LARGE SCALE GENOMIC DNA]</scope>
    <source>
        <strain evidence="6 7">JN14-9</strain>
    </source>
</reference>
<dbReference type="GO" id="GO:0070403">
    <property type="term" value="F:NAD+ binding"/>
    <property type="evidence" value="ECO:0007669"/>
    <property type="project" value="UniProtKB-UniRule"/>
</dbReference>
<dbReference type="InterPro" id="IPR029035">
    <property type="entry name" value="DHS-like_NAD/FAD-binding_dom"/>
</dbReference>
<dbReference type="InterPro" id="IPR027546">
    <property type="entry name" value="Sirtuin_class_III"/>
</dbReference>
<comment type="caution">
    <text evidence="6">The sequence shown here is derived from an EMBL/GenBank/DDBJ whole genome shotgun (WGS) entry which is preliminary data.</text>
</comment>
<dbReference type="PANTHER" id="PTHR11085">
    <property type="entry name" value="NAD-DEPENDENT PROTEIN DEACYLASE SIRTUIN-5, MITOCHONDRIAL-RELATED"/>
    <property type="match status" value="1"/>
</dbReference>
<accession>A0A0P7C5E9</accession>
<dbReference type="InterPro" id="IPR026591">
    <property type="entry name" value="Sirtuin_cat_small_dom_sf"/>
</dbReference>
<dbReference type="CDD" id="cd01412">
    <property type="entry name" value="SIRT5_Af1_CobB"/>
    <property type="match status" value="1"/>
</dbReference>
<dbReference type="GO" id="GO:0036054">
    <property type="term" value="F:protein-malonyllysine demalonylase activity"/>
    <property type="evidence" value="ECO:0007669"/>
    <property type="project" value="InterPro"/>
</dbReference>
<evidence type="ECO:0000256" key="4">
    <source>
        <dbReference type="PROSITE-ProRule" id="PRU00236"/>
    </source>
</evidence>
<dbReference type="EC" id="2.3.1.286" evidence="3"/>
<keyword evidence="1" id="KW-0808">Transferase</keyword>
<dbReference type="Gene3D" id="3.30.1600.10">
    <property type="entry name" value="SIR2/SIRT2 'Small Domain"/>
    <property type="match status" value="1"/>
</dbReference>
<comment type="caution">
    <text evidence="3 4">Lacks conserved residue(s) required for the propagation of feature annotation.</text>
</comment>
<dbReference type="OrthoDB" id="9800582at2"/>
<feature type="domain" description="Deacetylase sirtuin-type" evidence="5">
    <location>
        <begin position="1"/>
        <end position="230"/>
    </location>
</feature>
<keyword evidence="7" id="KW-1185">Reference proteome</keyword>
<dbReference type="PANTHER" id="PTHR11085:SF4">
    <property type="entry name" value="NAD-DEPENDENT PROTEIN DEACYLASE"/>
    <property type="match status" value="1"/>
</dbReference>
<feature type="binding site" evidence="3">
    <location>
        <position position="57"/>
    </location>
    <ligand>
        <name>substrate</name>
    </ligand>
</feature>
<dbReference type="Gene3D" id="3.40.50.1220">
    <property type="entry name" value="TPP-binding domain"/>
    <property type="match status" value="1"/>
</dbReference>
<proteinExistence type="inferred from homology"/>
<dbReference type="PATRIC" id="fig|1605367.3.peg.2457"/>
<evidence type="ECO:0000256" key="2">
    <source>
        <dbReference type="ARBA" id="ARBA00023027"/>
    </source>
</evidence>
<name>A0A0P7C5E9_9BACT</name>
<dbReference type="GO" id="GO:0036055">
    <property type="term" value="F:protein-succinyllysine desuccinylase activity"/>
    <property type="evidence" value="ECO:0007669"/>
    <property type="project" value="UniProtKB-UniRule"/>
</dbReference>
<evidence type="ECO:0000256" key="1">
    <source>
        <dbReference type="ARBA" id="ARBA00022679"/>
    </source>
</evidence>
<comment type="catalytic activity">
    <reaction evidence="3">
        <text>N(6)-succinyl-L-lysyl-[protein] + NAD(+) + H2O = 2''-O-succinyl-ADP-D-ribose + nicotinamide + L-lysyl-[protein]</text>
        <dbReference type="Rhea" id="RHEA:47668"/>
        <dbReference type="Rhea" id="RHEA-COMP:9752"/>
        <dbReference type="Rhea" id="RHEA-COMP:11877"/>
        <dbReference type="ChEBI" id="CHEBI:15377"/>
        <dbReference type="ChEBI" id="CHEBI:17154"/>
        <dbReference type="ChEBI" id="CHEBI:29969"/>
        <dbReference type="ChEBI" id="CHEBI:57540"/>
        <dbReference type="ChEBI" id="CHEBI:87830"/>
        <dbReference type="ChEBI" id="CHEBI:87832"/>
    </reaction>
</comment>
<comment type="subcellular location">
    <subcellularLocation>
        <location evidence="3">Cytoplasm</location>
    </subcellularLocation>
</comment>
<comment type="similarity">
    <text evidence="3">Belongs to the sirtuin family. Class III subfamily.</text>
</comment>